<gene>
    <name evidence="2" type="primary">thiL</name>
    <name evidence="5" type="ORF">SAMN05421779_101399</name>
</gene>
<feature type="binding site" evidence="2">
    <location>
        <position position="217"/>
    </location>
    <ligand>
        <name>Mg(2+)</name>
        <dbReference type="ChEBI" id="CHEBI:18420"/>
        <label>3</label>
    </ligand>
</feature>
<feature type="binding site" evidence="2">
    <location>
        <position position="47"/>
    </location>
    <ligand>
        <name>Mg(2+)</name>
        <dbReference type="ChEBI" id="CHEBI:18420"/>
        <label>1</label>
    </ligand>
</feature>
<feature type="binding site" evidence="2">
    <location>
        <position position="220"/>
    </location>
    <ligand>
        <name>Mg(2+)</name>
        <dbReference type="ChEBI" id="CHEBI:18420"/>
        <label>5</label>
    </ligand>
</feature>
<dbReference type="InterPro" id="IPR036921">
    <property type="entry name" value="PurM-like_N_sf"/>
</dbReference>
<dbReference type="RefSeq" id="WP_076398413.1">
    <property type="nucleotide sequence ID" value="NZ_FTOA01000001.1"/>
</dbReference>
<dbReference type="Pfam" id="PF00586">
    <property type="entry name" value="AIRS"/>
    <property type="match status" value="1"/>
</dbReference>
<dbReference type="NCBIfam" id="TIGR01379">
    <property type="entry name" value="thiL"/>
    <property type="match status" value="1"/>
</dbReference>
<dbReference type="GO" id="GO:0009228">
    <property type="term" value="P:thiamine biosynthetic process"/>
    <property type="evidence" value="ECO:0007669"/>
    <property type="project" value="UniProtKB-KW"/>
</dbReference>
<dbReference type="InterPro" id="IPR016188">
    <property type="entry name" value="PurM-like_N"/>
</dbReference>
<dbReference type="GO" id="GO:0000287">
    <property type="term" value="F:magnesium ion binding"/>
    <property type="evidence" value="ECO:0007669"/>
    <property type="project" value="UniProtKB-UniRule"/>
</dbReference>
<dbReference type="InterPro" id="IPR010918">
    <property type="entry name" value="PurM-like_C_dom"/>
</dbReference>
<feature type="binding site" evidence="2">
    <location>
        <position position="45"/>
    </location>
    <ligand>
        <name>Mg(2+)</name>
        <dbReference type="ChEBI" id="CHEBI:18420"/>
        <label>4</label>
    </ligand>
</feature>
<reference evidence="5 6" key="1">
    <citation type="submission" date="2017-01" db="EMBL/GenBank/DDBJ databases">
        <authorList>
            <person name="Mah S.A."/>
            <person name="Swanson W.J."/>
            <person name="Moy G.W."/>
            <person name="Vacquier V.D."/>
        </authorList>
    </citation>
    <scope>NUCLEOTIDE SEQUENCE [LARGE SCALE GENOMIC DNA]</scope>
    <source>
        <strain evidence="5 6">DSM 11589</strain>
    </source>
</reference>
<evidence type="ECO:0000313" key="6">
    <source>
        <dbReference type="Proteomes" id="UP000185678"/>
    </source>
</evidence>
<dbReference type="Gene3D" id="3.30.1330.10">
    <property type="entry name" value="PurM-like, N-terminal domain"/>
    <property type="match status" value="1"/>
</dbReference>
<feature type="domain" description="PurM-like N-terminal" evidence="3">
    <location>
        <begin position="29"/>
        <end position="140"/>
    </location>
</feature>
<feature type="domain" description="PurM-like C-terminal" evidence="4">
    <location>
        <begin position="153"/>
        <end position="290"/>
    </location>
</feature>
<comment type="miscellaneous">
    <text evidence="2">Reaction mechanism of ThiL seems to utilize a direct, inline transfer of the gamma-phosphate of ATP to TMP rather than a phosphorylated enzyme intermediate.</text>
</comment>
<dbReference type="Proteomes" id="UP000185678">
    <property type="component" value="Unassembled WGS sequence"/>
</dbReference>
<dbReference type="GO" id="GO:0005524">
    <property type="term" value="F:ATP binding"/>
    <property type="evidence" value="ECO:0007669"/>
    <property type="project" value="UniProtKB-UniRule"/>
</dbReference>
<comment type="caution">
    <text evidence="2">Lacks conserved residue(s) required for the propagation of feature annotation.</text>
</comment>
<dbReference type="SUPFAM" id="SSF55326">
    <property type="entry name" value="PurM N-terminal domain-like"/>
    <property type="match status" value="1"/>
</dbReference>
<comment type="catalytic activity">
    <reaction evidence="2">
        <text>thiamine phosphate + ATP = thiamine diphosphate + ADP</text>
        <dbReference type="Rhea" id="RHEA:15913"/>
        <dbReference type="ChEBI" id="CHEBI:30616"/>
        <dbReference type="ChEBI" id="CHEBI:37575"/>
        <dbReference type="ChEBI" id="CHEBI:58937"/>
        <dbReference type="ChEBI" id="CHEBI:456216"/>
        <dbReference type="EC" id="2.7.4.16"/>
    </reaction>
</comment>
<dbReference type="CDD" id="cd02194">
    <property type="entry name" value="ThiL"/>
    <property type="match status" value="1"/>
</dbReference>
<dbReference type="HAMAP" id="MF_02128">
    <property type="entry name" value="TMP_kinase"/>
    <property type="match status" value="1"/>
</dbReference>
<dbReference type="InterPro" id="IPR036676">
    <property type="entry name" value="PurM-like_C_sf"/>
</dbReference>
<dbReference type="GO" id="GO:0009229">
    <property type="term" value="P:thiamine diphosphate biosynthetic process"/>
    <property type="evidence" value="ECO:0007669"/>
    <property type="project" value="UniProtKB-UniRule"/>
</dbReference>
<evidence type="ECO:0000313" key="5">
    <source>
        <dbReference type="EMBL" id="SIS38672.1"/>
    </source>
</evidence>
<dbReference type="PANTHER" id="PTHR30270">
    <property type="entry name" value="THIAMINE-MONOPHOSPHATE KINASE"/>
    <property type="match status" value="1"/>
</dbReference>
<sequence>MARRSEFQQIADLFAPLAASAPGALGLKDDAALLVPPAGQQLVVTVDAILSGVHYLPDDPPDLVARKLVRVNLSDLAAMGATPAGMLLACAFPRDCSDAWVEAFAAGLALDVVEFGCPVIGGDTVATPGPATFSLTALGWAPMGQALLRRGAKAGDLIAVTGTIGDGAVGLWAAQGRLTGLGVPEDACAALAARYHLPQPRLVIGQALRGLASAAMDISDGLVQDLGHVCAASGVCAEIRLEAVPLSAALQVAREHTHIADELVLTGGDDYELLLTIPPENWPEVEARLGPLAPTVIGLCREDDSAAETVRVLDRQGQPMQLAATGWQHF</sequence>
<evidence type="ECO:0000259" key="3">
    <source>
        <dbReference type="Pfam" id="PF00586"/>
    </source>
</evidence>
<feature type="binding site" evidence="2">
    <location>
        <position position="47"/>
    </location>
    <ligand>
        <name>Mg(2+)</name>
        <dbReference type="ChEBI" id="CHEBI:18420"/>
        <label>2</label>
    </ligand>
</feature>
<keyword evidence="2 5" id="KW-0418">Kinase</keyword>
<feature type="binding site" evidence="2">
    <location>
        <position position="219"/>
    </location>
    <ligand>
        <name>ATP</name>
        <dbReference type="ChEBI" id="CHEBI:30616"/>
    </ligand>
</feature>
<feature type="binding site" evidence="2">
    <location>
        <position position="269"/>
    </location>
    <ligand>
        <name>substrate</name>
    </ligand>
</feature>
<keyword evidence="2" id="KW-0479">Metal-binding</keyword>
<feature type="binding site" evidence="2">
    <location>
        <position position="75"/>
    </location>
    <ligand>
        <name>Mg(2+)</name>
        <dbReference type="ChEBI" id="CHEBI:18420"/>
        <label>3</label>
    </ligand>
</feature>
<keyword evidence="2" id="KW-0547">Nucleotide-binding</keyword>
<proteinExistence type="inferred from homology"/>
<dbReference type="PIRSF" id="PIRSF005303">
    <property type="entry name" value="Thiam_monoph_kin"/>
    <property type="match status" value="1"/>
</dbReference>
<comment type="pathway">
    <text evidence="2">Cofactor biosynthesis; thiamine diphosphate biosynthesis; thiamine diphosphate from thiamine phosphate: step 1/1.</text>
</comment>
<dbReference type="OrthoDB" id="9802811at2"/>
<evidence type="ECO:0000256" key="2">
    <source>
        <dbReference type="HAMAP-Rule" id="MF_02128"/>
    </source>
</evidence>
<dbReference type="UniPathway" id="UPA00060">
    <property type="reaction ID" value="UER00142"/>
</dbReference>
<feature type="binding site" evidence="2">
    <location>
        <position position="75"/>
    </location>
    <ligand>
        <name>Mg(2+)</name>
        <dbReference type="ChEBI" id="CHEBI:18420"/>
        <label>2</label>
    </ligand>
</feature>
<dbReference type="InterPro" id="IPR006283">
    <property type="entry name" value="ThiL-like"/>
</dbReference>
<dbReference type="GO" id="GO:0009030">
    <property type="term" value="F:thiamine-phosphate kinase activity"/>
    <property type="evidence" value="ECO:0007669"/>
    <property type="project" value="UniProtKB-UniRule"/>
</dbReference>
<keyword evidence="2" id="KW-0808">Transferase</keyword>
<dbReference type="PANTHER" id="PTHR30270:SF0">
    <property type="entry name" value="THIAMINE-MONOPHOSPHATE KINASE"/>
    <property type="match status" value="1"/>
</dbReference>
<comment type="function">
    <text evidence="2">Catalyzes the ATP-dependent phosphorylation of thiamine-monophosphate (TMP) to form thiamine-pyrophosphate (TPP), the active form of vitamin B1.</text>
</comment>
<feature type="binding site" evidence="2">
    <location>
        <position position="54"/>
    </location>
    <ligand>
        <name>substrate</name>
    </ligand>
</feature>
<feature type="binding site" evidence="2">
    <location>
        <position position="123"/>
    </location>
    <ligand>
        <name>Mg(2+)</name>
        <dbReference type="ChEBI" id="CHEBI:18420"/>
        <label>1</label>
    </ligand>
</feature>
<keyword evidence="2" id="KW-0460">Magnesium</keyword>
<feature type="binding site" evidence="2">
    <location>
        <position position="30"/>
    </location>
    <ligand>
        <name>Mg(2+)</name>
        <dbReference type="ChEBI" id="CHEBI:18420"/>
        <label>4</label>
    </ligand>
</feature>
<accession>A0A1N7INP5</accession>
<evidence type="ECO:0000259" key="4">
    <source>
        <dbReference type="Pfam" id="PF02769"/>
    </source>
</evidence>
<name>A0A1N7INP5_9PROT</name>
<feature type="binding site" evidence="2">
    <location>
        <position position="149"/>
    </location>
    <ligand>
        <name>ATP</name>
        <dbReference type="ChEBI" id="CHEBI:30616"/>
    </ligand>
</feature>
<feature type="binding site" evidence="2">
    <location>
        <begin position="122"/>
        <end position="123"/>
    </location>
    <ligand>
        <name>ATP</name>
        <dbReference type="ChEBI" id="CHEBI:30616"/>
    </ligand>
</feature>
<dbReference type="Gene3D" id="3.90.650.10">
    <property type="entry name" value="PurM-like C-terminal domain"/>
    <property type="match status" value="1"/>
</dbReference>
<dbReference type="EMBL" id="FTOA01000001">
    <property type="protein sequence ID" value="SIS38672.1"/>
    <property type="molecule type" value="Genomic_DNA"/>
</dbReference>
<feature type="binding site" evidence="2">
    <location>
        <position position="30"/>
    </location>
    <ligand>
        <name>Mg(2+)</name>
        <dbReference type="ChEBI" id="CHEBI:18420"/>
        <label>3</label>
    </ligand>
</feature>
<dbReference type="STRING" id="80876.SAMN05421779_101399"/>
<evidence type="ECO:0000256" key="1">
    <source>
        <dbReference type="ARBA" id="ARBA00022977"/>
    </source>
</evidence>
<keyword evidence="2" id="KW-0067">ATP-binding</keyword>
<dbReference type="Pfam" id="PF02769">
    <property type="entry name" value="AIRS_C"/>
    <property type="match status" value="1"/>
</dbReference>
<dbReference type="EC" id="2.7.4.16" evidence="2"/>
<dbReference type="AlphaFoldDB" id="A0A1N7INP5"/>
<dbReference type="SUPFAM" id="SSF56042">
    <property type="entry name" value="PurM C-terminal domain-like"/>
    <property type="match status" value="1"/>
</dbReference>
<keyword evidence="6" id="KW-1185">Reference proteome</keyword>
<feature type="binding site" evidence="2">
    <location>
        <position position="327"/>
    </location>
    <ligand>
        <name>substrate</name>
    </ligand>
</feature>
<organism evidence="5 6">
    <name type="scientific">Insolitispirillum peregrinum</name>
    <dbReference type="NCBI Taxonomy" id="80876"/>
    <lineage>
        <taxon>Bacteria</taxon>
        <taxon>Pseudomonadati</taxon>
        <taxon>Pseudomonadota</taxon>
        <taxon>Alphaproteobacteria</taxon>
        <taxon>Rhodospirillales</taxon>
        <taxon>Novispirillaceae</taxon>
        <taxon>Insolitispirillum</taxon>
    </lineage>
</organism>
<comment type="similarity">
    <text evidence="2">Belongs to the thiamine-monophosphate kinase family.</text>
</comment>
<feature type="binding site" evidence="2">
    <location>
        <position position="75"/>
    </location>
    <ligand>
        <name>Mg(2+)</name>
        <dbReference type="ChEBI" id="CHEBI:18420"/>
        <label>4</label>
    </ligand>
</feature>
<protein>
    <recommendedName>
        <fullName evidence="2">Thiamine-monophosphate kinase</fullName>
        <shortName evidence="2">TMP kinase</shortName>
        <shortName evidence="2">Thiamine-phosphate kinase</shortName>
        <ecNumber evidence="2">2.7.4.16</ecNumber>
    </recommendedName>
</protein>
<keyword evidence="1 2" id="KW-0784">Thiamine biosynthesis</keyword>